<keyword evidence="1" id="KW-0732">Signal</keyword>
<feature type="signal peptide" evidence="1">
    <location>
        <begin position="1"/>
        <end position="27"/>
    </location>
</feature>
<protein>
    <submittedName>
        <fullName evidence="2">Uncharacterized protein</fullName>
    </submittedName>
</protein>
<organism evidence="2 3">
    <name type="scientific">Candidatus Microbacterium phytovorans</name>
    <dbReference type="NCBI Taxonomy" id="3121374"/>
    <lineage>
        <taxon>Bacteria</taxon>
        <taxon>Bacillati</taxon>
        <taxon>Actinomycetota</taxon>
        <taxon>Actinomycetes</taxon>
        <taxon>Micrococcales</taxon>
        <taxon>Microbacteriaceae</taxon>
        <taxon>Microbacterium</taxon>
    </lineage>
</organism>
<dbReference type="AlphaFoldDB" id="A0AAJ6B465"/>
<reference evidence="2" key="1">
    <citation type="submission" date="2023-03" db="EMBL/GenBank/DDBJ databases">
        <title>Andean soil-derived lignocellulolytic bacterial consortium as a source of novel taxa and putative plastic-active enzymes.</title>
        <authorList>
            <person name="Diaz-Garcia L."/>
            <person name="Chuvochina M."/>
            <person name="Feuerriegel G."/>
            <person name="Bunk B."/>
            <person name="Sproer C."/>
            <person name="Streit W.R."/>
            <person name="Rodriguez L.M."/>
            <person name="Overmann J."/>
            <person name="Jimenez D.J."/>
        </authorList>
    </citation>
    <scope>NUCLEOTIDE SEQUENCE</scope>
    <source>
        <strain evidence="2">MAG 4610</strain>
    </source>
</reference>
<evidence type="ECO:0000256" key="1">
    <source>
        <dbReference type="SAM" id="SignalP"/>
    </source>
</evidence>
<sequence length="138" mass="15574">MRAIKKPLAAVLLTAAIVLSLAVPAHARYFGNVWGELNGRGYVVNYQTFRDHVSTTRPRMHLDRVTAFNFRLWMRDRDGVRVSDRALFHTPGETTYWSSSSGSTIIPSGRYKLSGQMLGELQGGFDPSSIRWQGDITW</sequence>
<evidence type="ECO:0000313" key="2">
    <source>
        <dbReference type="EMBL" id="WEK13834.1"/>
    </source>
</evidence>
<gene>
    <name evidence="2" type="ORF">P0Y48_01060</name>
</gene>
<accession>A0AAJ6B465</accession>
<evidence type="ECO:0000313" key="3">
    <source>
        <dbReference type="Proteomes" id="UP001213972"/>
    </source>
</evidence>
<dbReference type="EMBL" id="CP119321">
    <property type="protein sequence ID" value="WEK13834.1"/>
    <property type="molecule type" value="Genomic_DNA"/>
</dbReference>
<proteinExistence type="predicted"/>
<feature type="chain" id="PRO_5042484018" evidence="1">
    <location>
        <begin position="28"/>
        <end position="138"/>
    </location>
</feature>
<dbReference type="Proteomes" id="UP001213972">
    <property type="component" value="Chromosome"/>
</dbReference>
<name>A0AAJ6B465_9MICO</name>